<keyword evidence="2" id="KW-1185">Reference proteome</keyword>
<dbReference type="AlphaFoldDB" id="A0A284R2G0"/>
<evidence type="ECO:0000313" key="2">
    <source>
        <dbReference type="Proteomes" id="UP000219338"/>
    </source>
</evidence>
<protein>
    <submittedName>
        <fullName evidence="1">Uncharacterized protein</fullName>
    </submittedName>
</protein>
<dbReference type="Proteomes" id="UP000219338">
    <property type="component" value="Unassembled WGS sequence"/>
</dbReference>
<reference evidence="2" key="1">
    <citation type="journal article" date="2017" name="Nat. Ecol. Evol.">
        <title>Genome expansion and lineage-specific genetic innovations in the forest pathogenic fungi Armillaria.</title>
        <authorList>
            <person name="Sipos G."/>
            <person name="Prasanna A.N."/>
            <person name="Walter M.C."/>
            <person name="O'Connor E."/>
            <person name="Balint B."/>
            <person name="Krizsan K."/>
            <person name="Kiss B."/>
            <person name="Hess J."/>
            <person name="Varga T."/>
            <person name="Slot J."/>
            <person name="Riley R."/>
            <person name="Boka B."/>
            <person name="Rigling D."/>
            <person name="Barry K."/>
            <person name="Lee J."/>
            <person name="Mihaltcheva S."/>
            <person name="LaButti K."/>
            <person name="Lipzen A."/>
            <person name="Waldron R."/>
            <person name="Moloney N.M."/>
            <person name="Sperisen C."/>
            <person name="Kredics L."/>
            <person name="Vagvoelgyi C."/>
            <person name="Patrignani A."/>
            <person name="Fitzpatrick D."/>
            <person name="Nagy I."/>
            <person name="Doyle S."/>
            <person name="Anderson J.B."/>
            <person name="Grigoriev I.V."/>
            <person name="Gueldener U."/>
            <person name="Muensterkoetter M."/>
            <person name="Nagy L.G."/>
        </authorList>
    </citation>
    <scope>NUCLEOTIDE SEQUENCE [LARGE SCALE GENOMIC DNA]</scope>
    <source>
        <strain evidence="2">C18/9</strain>
    </source>
</reference>
<organism evidence="1 2">
    <name type="scientific">Armillaria ostoyae</name>
    <name type="common">Armillaria root rot fungus</name>
    <dbReference type="NCBI Taxonomy" id="47428"/>
    <lineage>
        <taxon>Eukaryota</taxon>
        <taxon>Fungi</taxon>
        <taxon>Dikarya</taxon>
        <taxon>Basidiomycota</taxon>
        <taxon>Agaricomycotina</taxon>
        <taxon>Agaricomycetes</taxon>
        <taxon>Agaricomycetidae</taxon>
        <taxon>Agaricales</taxon>
        <taxon>Marasmiineae</taxon>
        <taxon>Physalacriaceae</taxon>
        <taxon>Armillaria</taxon>
    </lineage>
</organism>
<gene>
    <name evidence="1" type="ORF">ARMOST_06216</name>
</gene>
<sequence length="69" mass="7818">MCKSQRLSTVYTLTTRPALSDSLGNGEDAMLMPQQITPTRTAFWMRSKMPIFAMYDSAWAPIGCWDRSP</sequence>
<proteinExistence type="predicted"/>
<evidence type="ECO:0000313" key="1">
    <source>
        <dbReference type="EMBL" id="SJL02875.1"/>
    </source>
</evidence>
<dbReference type="EMBL" id="FUEG01000004">
    <property type="protein sequence ID" value="SJL02875.1"/>
    <property type="molecule type" value="Genomic_DNA"/>
</dbReference>
<accession>A0A284R2G0</accession>
<name>A0A284R2G0_ARMOS</name>